<organism evidence="14 15">
    <name type="scientific">Corallococcus terminator</name>
    <dbReference type="NCBI Taxonomy" id="2316733"/>
    <lineage>
        <taxon>Bacteria</taxon>
        <taxon>Pseudomonadati</taxon>
        <taxon>Myxococcota</taxon>
        <taxon>Myxococcia</taxon>
        <taxon>Myxococcales</taxon>
        <taxon>Cystobacterineae</taxon>
        <taxon>Myxococcaceae</taxon>
        <taxon>Corallococcus</taxon>
    </lineage>
</organism>
<evidence type="ECO:0000256" key="6">
    <source>
        <dbReference type="ARBA" id="ARBA00038861"/>
    </source>
</evidence>
<evidence type="ECO:0000256" key="11">
    <source>
        <dbReference type="HAMAP-Rule" id="MF_01547"/>
    </source>
</evidence>
<dbReference type="GO" id="GO:0005737">
    <property type="term" value="C:cytoplasm"/>
    <property type="evidence" value="ECO:0007669"/>
    <property type="project" value="UniProtKB-SubCell"/>
</dbReference>
<dbReference type="InterPro" id="IPR015507">
    <property type="entry name" value="rRNA-MeTfrase_E"/>
</dbReference>
<evidence type="ECO:0000256" key="2">
    <source>
        <dbReference type="ARBA" id="ARBA00022603"/>
    </source>
</evidence>
<keyword evidence="15" id="KW-1185">Reference proteome</keyword>
<evidence type="ECO:0000256" key="4">
    <source>
        <dbReference type="ARBA" id="ARBA00022691"/>
    </source>
</evidence>
<evidence type="ECO:0000313" key="15">
    <source>
        <dbReference type="Proteomes" id="UP000268094"/>
    </source>
</evidence>
<evidence type="ECO:0000256" key="8">
    <source>
        <dbReference type="ARBA" id="ARBA00041995"/>
    </source>
</evidence>
<protein>
    <recommendedName>
        <fullName evidence="7 11">Ribosomal RNA large subunit methyltransferase E</fullName>
        <ecNumber evidence="6 11">2.1.1.166</ecNumber>
    </recommendedName>
    <alternativeName>
        <fullName evidence="9 11">23S rRNA Um2552 methyltransferase</fullName>
    </alternativeName>
    <alternativeName>
        <fullName evidence="8 11">rRNA (uridine-2'-O-)-methyltransferase</fullName>
    </alternativeName>
</protein>
<evidence type="ECO:0000256" key="12">
    <source>
        <dbReference type="PIRSR" id="PIRSR005461-1"/>
    </source>
</evidence>
<dbReference type="EC" id="2.1.1.166" evidence="6 11"/>
<dbReference type="Pfam" id="PF01728">
    <property type="entry name" value="FtsJ"/>
    <property type="match status" value="1"/>
</dbReference>
<dbReference type="PANTHER" id="PTHR10920">
    <property type="entry name" value="RIBOSOMAL RNA METHYLTRANSFERASE"/>
    <property type="match status" value="1"/>
</dbReference>
<evidence type="ECO:0000256" key="5">
    <source>
        <dbReference type="ARBA" id="ARBA00037569"/>
    </source>
</evidence>
<feature type="domain" description="Ribosomal RNA methyltransferase FtsJ" evidence="13">
    <location>
        <begin position="28"/>
        <end position="205"/>
    </location>
</feature>
<dbReference type="RefSeq" id="WP_120539869.1">
    <property type="nucleotide sequence ID" value="NZ_RAVZ01000031.1"/>
</dbReference>
<keyword evidence="11" id="KW-0963">Cytoplasm</keyword>
<dbReference type="CDD" id="cd02440">
    <property type="entry name" value="AdoMet_MTases"/>
    <property type="match status" value="1"/>
</dbReference>
<reference evidence="15" key="1">
    <citation type="submission" date="2018-09" db="EMBL/GenBank/DDBJ databases">
        <authorList>
            <person name="Livingstone P.G."/>
            <person name="Whitworth D.E."/>
        </authorList>
    </citation>
    <scope>NUCLEOTIDE SEQUENCE [LARGE SCALE GENOMIC DNA]</scope>
    <source>
        <strain evidence="15">CA054A</strain>
    </source>
</reference>
<feature type="active site" description="Proton acceptor" evidence="11 12">
    <location>
        <position position="162"/>
    </location>
</feature>
<dbReference type="Gene3D" id="3.40.50.150">
    <property type="entry name" value="Vaccinia Virus protein VP39"/>
    <property type="match status" value="1"/>
</dbReference>
<gene>
    <name evidence="11" type="primary">rlmE</name>
    <name evidence="11" type="synonym">ftsJ</name>
    <name evidence="11" type="synonym">rrmJ</name>
    <name evidence="14" type="ORF">D7V88_07240</name>
</gene>
<keyword evidence="3 11" id="KW-0808">Transferase</keyword>
<dbReference type="PANTHER" id="PTHR10920:SF13">
    <property type="entry name" value="PRE-RRNA 2'-O-RIBOSE RNA METHYLTRANSFERASE FTSJ3"/>
    <property type="match status" value="1"/>
</dbReference>
<dbReference type="GO" id="GO:0008650">
    <property type="term" value="F:rRNA (uridine-2'-O-)-methyltransferase activity"/>
    <property type="evidence" value="ECO:0007669"/>
    <property type="project" value="UniProtKB-UniRule"/>
</dbReference>
<comment type="caution">
    <text evidence="14">The sequence shown here is derived from an EMBL/GenBank/DDBJ whole genome shotgun (WGS) entry which is preliminary data.</text>
</comment>
<evidence type="ECO:0000256" key="10">
    <source>
        <dbReference type="ARBA" id="ARBA00048970"/>
    </source>
</evidence>
<dbReference type="SUPFAM" id="SSF53335">
    <property type="entry name" value="S-adenosyl-L-methionine-dependent methyltransferases"/>
    <property type="match status" value="1"/>
</dbReference>
<dbReference type="AlphaFoldDB" id="A0A3A8JB70"/>
<proteinExistence type="inferred from homology"/>
<evidence type="ECO:0000256" key="7">
    <source>
        <dbReference type="ARBA" id="ARBA00041129"/>
    </source>
</evidence>
<dbReference type="InterPro" id="IPR002877">
    <property type="entry name" value="RNA_MeTrfase_FtsJ_dom"/>
</dbReference>
<dbReference type="HAMAP" id="MF_01547">
    <property type="entry name" value="RNA_methyltr_E"/>
    <property type="match status" value="1"/>
</dbReference>
<evidence type="ECO:0000256" key="9">
    <source>
        <dbReference type="ARBA" id="ARBA00042745"/>
    </source>
</evidence>
<name>A0A3A8JB70_9BACT</name>
<dbReference type="InterPro" id="IPR050082">
    <property type="entry name" value="RNA_methyltr_RlmE"/>
</dbReference>
<evidence type="ECO:0000256" key="3">
    <source>
        <dbReference type="ARBA" id="ARBA00022679"/>
    </source>
</evidence>
<dbReference type="OrthoDB" id="9790080at2"/>
<feature type="binding site" evidence="11">
    <location>
        <position position="98"/>
    </location>
    <ligand>
        <name>S-adenosyl-L-methionine</name>
        <dbReference type="ChEBI" id="CHEBI:59789"/>
    </ligand>
</feature>
<dbReference type="Proteomes" id="UP000268094">
    <property type="component" value="Unassembled WGS sequence"/>
</dbReference>
<comment type="function">
    <text evidence="5 11">Specifically methylates the uridine in position 2552 of 23S rRNA at the 2'-O position of the ribose in the fully assembled 50S ribosomal subunit.</text>
</comment>
<keyword evidence="4 11" id="KW-0949">S-adenosyl-L-methionine</keyword>
<evidence type="ECO:0000259" key="13">
    <source>
        <dbReference type="Pfam" id="PF01728"/>
    </source>
</evidence>
<evidence type="ECO:0000313" key="14">
    <source>
        <dbReference type="EMBL" id="RKG92146.1"/>
    </source>
</evidence>
<sequence>MLGTGSDMGKSYRPKDHYFQKAKQEGLRARSAFKVDEILKRFPTSVKKGAAVLDLGAAPGGFLQILVDAVGVSGRVIGVDIVAIRPFSQKQVTTAVLDVLADDFDAKLAALYDGPYDAVISDMAPKTSGIKGTDEARSLRLAGKALEVAAARGRAGGTFVAKVFMGGDFEDFRDEVRRLYEEVKVVRPEATRGASMEVYVVGLRRRAPATPAAPVAS</sequence>
<evidence type="ECO:0000256" key="1">
    <source>
        <dbReference type="ARBA" id="ARBA00022552"/>
    </source>
</evidence>
<comment type="subcellular location">
    <subcellularLocation>
        <location evidence="11">Cytoplasm</location>
    </subcellularLocation>
</comment>
<dbReference type="PIRSF" id="PIRSF005461">
    <property type="entry name" value="23S_rRNA_mtase"/>
    <property type="match status" value="1"/>
</dbReference>
<comment type="catalytic activity">
    <reaction evidence="10 11">
        <text>uridine(2552) in 23S rRNA + S-adenosyl-L-methionine = 2'-O-methyluridine(2552) in 23S rRNA + S-adenosyl-L-homocysteine + H(+)</text>
        <dbReference type="Rhea" id="RHEA:42720"/>
        <dbReference type="Rhea" id="RHEA-COMP:10202"/>
        <dbReference type="Rhea" id="RHEA-COMP:10203"/>
        <dbReference type="ChEBI" id="CHEBI:15378"/>
        <dbReference type="ChEBI" id="CHEBI:57856"/>
        <dbReference type="ChEBI" id="CHEBI:59789"/>
        <dbReference type="ChEBI" id="CHEBI:65315"/>
        <dbReference type="ChEBI" id="CHEBI:74478"/>
        <dbReference type="EC" id="2.1.1.166"/>
    </reaction>
</comment>
<keyword evidence="1 11" id="KW-0698">rRNA processing</keyword>
<feature type="binding site" evidence="11">
    <location>
        <position position="62"/>
    </location>
    <ligand>
        <name>S-adenosyl-L-methionine</name>
        <dbReference type="ChEBI" id="CHEBI:59789"/>
    </ligand>
</feature>
<comment type="similarity">
    <text evidence="11">Belongs to the class I-like SAM-binding methyltransferase superfamily. RNA methyltransferase RlmE family.</text>
</comment>
<feature type="binding site" evidence="11">
    <location>
        <position position="122"/>
    </location>
    <ligand>
        <name>S-adenosyl-L-methionine</name>
        <dbReference type="ChEBI" id="CHEBI:59789"/>
    </ligand>
</feature>
<dbReference type="EMBL" id="RAVZ01000031">
    <property type="protein sequence ID" value="RKG92146.1"/>
    <property type="molecule type" value="Genomic_DNA"/>
</dbReference>
<keyword evidence="2 11" id="KW-0489">Methyltransferase</keyword>
<feature type="binding site" evidence="11">
    <location>
        <position position="80"/>
    </location>
    <ligand>
        <name>S-adenosyl-L-methionine</name>
        <dbReference type="ChEBI" id="CHEBI:59789"/>
    </ligand>
</feature>
<accession>A0A3A8JB70</accession>
<dbReference type="InterPro" id="IPR029063">
    <property type="entry name" value="SAM-dependent_MTases_sf"/>
</dbReference>
<feature type="binding site" evidence="11">
    <location>
        <position position="60"/>
    </location>
    <ligand>
        <name>S-adenosyl-L-methionine</name>
        <dbReference type="ChEBI" id="CHEBI:59789"/>
    </ligand>
</feature>